<evidence type="ECO:0000313" key="1">
    <source>
        <dbReference type="EMBL" id="CAG35938.1"/>
    </source>
</evidence>
<dbReference type="eggNOG" id="ENOG5033TVJ">
    <property type="taxonomic scope" value="Bacteria"/>
</dbReference>
<dbReference type="Proteomes" id="UP000000602">
    <property type="component" value="Chromosome"/>
</dbReference>
<dbReference type="RefSeq" id="WP_011188450.1">
    <property type="nucleotide sequence ID" value="NC_006138.1"/>
</dbReference>
<dbReference type="AlphaFoldDB" id="Q6ANY6"/>
<protein>
    <submittedName>
        <fullName evidence="1">Uncharacterized protein</fullName>
    </submittedName>
</protein>
<organism evidence="1 2">
    <name type="scientific">Desulfotalea psychrophila (strain LSv54 / DSM 12343)</name>
    <dbReference type="NCBI Taxonomy" id="177439"/>
    <lineage>
        <taxon>Bacteria</taxon>
        <taxon>Pseudomonadati</taxon>
        <taxon>Thermodesulfobacteriota</taxon>
        <taxon>Desulfobulbia</taxon>
        <taxon>Desulfobulbales</taxon>
        <taxon>Desulfocapsaceae</taxon>
        <taxon>Desulfotalea</taxon>
    </lineage>
</organism>
<sequence>MENQKMKSWGKGEGLLLWLCIVLTVALLSSPSIIHGNTLDQVADKLVKRLERQVELEGLNLQLTPSSFSEQGSGRQHAIVDSLYEAVSVALSERGASPSLHEIGDEPIRLVGSYLKTGRSLEIHLRLRKMGRLESSDIAVADYTTSMAGIDSRLLANSLDVVALELVRKIERTYVDMDGARLIVEQPLPLVPSEPTLQFGSALKAALERALLRSETFGGAHFGSTRNCIRLISKYNAGEPVQIAVTLEGEQELPLASAAATLARADIPSQFFEMIKDQGSRVCVAYRAGSKRAVSSQSPTVEFLLNQLAASLHTVSIEPEICDSGQRGIQVSSSLNIKRRKTEDGYVILFADLNLIIENNGKKIGTVRSKGRQSAGQMDDATSLLLEKLFTPELEQKLAKYILGIR</sequence>
<accession>Q6ANY6</accession>
<dbReference type="KEGG" id="dps:DP1209"/>
<gene>
    <name evidence="1" type="ordered locus">DP1209</name>
</gene>
<dbReference type="STRING" id="177439.DP1209"/>
<evidence type="ECO:0000313" key="2">
    <source>
        <dbReference type="Proteomes" id="UP000000602"/>
    </source>
</evidence>
<dbReference type="HOGENOM" id="CLU_677442_0_0_7"/>
<keyword evidence="2" id="KW-1185">Reference proteome</keyword>
<dbReference type="EMBL" id="CR522870">
    <property type="protein sequence ID" value="CAG35938.1"/>
    <property type="molecule type" value="Genomic_DNA"/>
</dbReference>
<proteinExistence type="predicted"/>
<name>Q6ANY6_DESPS</name>
<reference evidence="2" key="1">
    <citation type="journal article" date="2004" name="Environ. Microbiol.">
        <title>The genome of Desulfotalea psychrophila, a sulfate-reducing bacterium from permanently cold Arctic sediments.</title>
        <authorList>
            <person name="Rabus R."/>
            <person name="Ruepp A."/>
            <person name="Frickey T."/>
            <person name="Rattei T."/>
            <person name="Fartmann B."/>
            <person name="Stark M."/>
            <person name="Bauer M."/>
            <person name="Zibat A."/>
            <person name="Lombardot T."/>
            <person name="Becker I."/>
            <person name="Amann J."/>
            <person name="Gellner K."/>
            <person name="Teeling H."/>
            <person name="Leuschner W.D."/>
            <person name="Gloeckner F.-O."/>
            <person name="Lupas A.N."/>
            <person name="Amann R."/>
            <person name="Klenk H.-P."/>
        </authorList>
    </citation>
    <scope>NUCLEOTIDE SEQUENCE [LARGE SCALE GENOMIC DNA]</scope>
    <source>
        <strain evidence="2">DSM 12343 / LSv54</strain>
    </source>
</reference>